<dbReference type="InterPro" id="IPR015422">
    <property type="entry name" value="PyrdxlP-dep_Trfase_small"/>
</dbReference>
<dbReference type="InterPro" id="IPR015421">
    <property type="entry name" value="PyrdxlP-dep_Trfase_major"/>
</dbReference>
<dbReference type="GO" id="GO:0008483">
    <property type="term" value="F:transaminase activity"/>
    <property type="evidence" value="ECO:0007669"/>
    <property type="project" value="UniProtKB-KW"/>
</dbReference>
<protein>
    <submittedName>
        <fullName evidence="2">Aminotransferase class V-fold PLP-dependent enzyme</fullName>
    </submittedName>
    <submittedName>
        <fullName evidence="3">Pyridoxal-phosphate-dependent protein EgtE</fullName>
    </submittedName>
</protein>
<dbReference type="OrthoDB" id="250246at2"/>
<dbReference type="EMBL" id="JYIY01000079">
    <property type="protein sequence ID" value="KJL35372.1"/>
    <property type="molecule type" value="Genomic_DNA"/>
</dbReference>
<dbReference type="PANTHER" id="PTHR43586">
    <property type="entry name" value="CYSTEINE DESULFURASE"/>
    <property type="match status" value="1"/>
</dbReference>
<evidence type="ECO:0000313" key="5">
    <source>
        <dbReference type="Proteomes" id="UP000257479"/>
    </source>
</evidence>
<dbReference type="Gene3D" id="3.40.640.10">
    <property type="entry name" value="Type I PLP-dependent aspartate aminotransferase-like (Major domain)"/>
    <property type="match status" value="1"/>
</dbReference>
<accession>A0A0F0LQ77</accession>
<keyword evidence="2" id="KW-0808">Transferase</keyword>
<dbReference type="InterPro" id="IPR015424">
    <property type="entry name" value="PyrdxlP-dep_Trfase"/>
</dbReference>
<dbReference type="PANTHER" id="PTHR43586:SF21">
    <property type="entry name" value="PYRIDOXAL PHOSPHATE (PLP)-DEPENDENT ASPARTATE AMINOTRANSFERASE SUPERFAMILY"/>
    <property type="match status" value="1"/>
</dbReference>
<dbReference type="Gene3D" id="3.90.1150.10">
    <property type="entry name" value="Aspartate Aminotransferase, domain 1"/>
    <property type="match status" value="1"/>
</dbReference>
<keyword evidence="2" id="KW-0032">Aminotransferase</keyword>
<dbReference type="Proteomes" id="UP000257479">
    <property type="component" value="Unassembled WGS sequence"/>
</dbReference>
<reference evidence="2 5" key="2">
    <citation type="journal article" date="2018" name="Nat. Biotechnol.">
        <title>A standardized bacterial taxonomy based on genome phylogeny substantially revises the tree of life.</title>
        <authorList>
            <person name="Parks D.H."/>
            <person name="Chuvochina M."/>
            <person name="Waite D.W."/>
            <person name="Rinke C."/>
            <person name="Skarshewski A."/>
            <person name="Chaumeil P.A."/>
            <person name="Hugenholtz P."/>
        </authorList>
    </citation>
    <scope>NUCLEOTIDE SEQUENCE [LARGE SCALE GENOMIC DNA]</scope>
    <source>
        <strain evidence="2">UBA9152</strain>
    </source>
</reference>
<keyword evidence="4" id="KW-1185">Reference proteome</keyword>
<proteinExistence type="predicted"/>
<evidence type="ECO:0000313" key="3">
    <source>
        <dbReference type="EMBL" id="KJL35372.1"/>
    </source>
</evidence>
<dbReference type="EMBL" id="DMNG01000002">
    <property type="protein sequence ID" value="HAN22969.1"/>
    <property type="molecule type" value="Genomic_DNA"/>
</dbReference>
<dbReference type="Proteomes" id="UP000033451">
    <property type="component" value="Unassembled WGS sequence"/>
</dbReference>
<dbReference type="PATRIC" id="fig|400772.4.peg.2608"/>
<evidence type="ECO:0000259" key="1">
    <source>
        <dbReference type="Pfam" id="PF00266"/>
    </source>
</evidence>
<reference evidence="3 4" key="1">
    <citation type="submission" date="2015-02" db="EMBL/GenBank/DDBJ databases">
        <title>Draft genome sequences of ten Microbacterium spp. with emphasis on heavy metal contaminated environments.</title>
        <authorList>
            <person name="Corretto E."/>
        </authorList>
    </citation>
    <scope>NUCLEOTIDE SEQUENCE [LARGE SCALE GENOMIC DNA]</scope>
    <source>
        <strain evidence="3 4">DSM 18659</strain>
    </source>
</reference>
<dbReference type="InterPro" id="IPR000192">
    <property type="entry name" value="Aminotrans_V_dom"/>
</dbReference>
<evidence type="ECO:0000313" key="2">
    <source>
        <dbReference type="EMBL" id="HAN22969.1"/>
    </source>
</evidence>
<dbReference type="AlphaFoldDB" id="A0A0F0LQ77"/>
<dbReference type="Pfam" id="PF00266">
    <property type="entry name" value="Aminotran_5"/>
    <property type="match status" value="1"/>
</dbReference>
<name>A0A0F0LQ77_9MICO</name>
<organism evidence="3 4">
    <name type="scientific">Microbacterium ginsengisoli</name>
    <dbReference type="NCBI Taxonomy" id="400772"/>
    <lineage>
        <taxon>Bacteria</taxon>
        <taxon>Bacillati</taxon>
        <taxon>Actinomycetota</taxon>
        <taxon>Actinomycetes</taxon>
        <taxon>Micrococcales</taxon>
        <taxon>Microbacteriaceae</taxon>
        <taxon>Microbacterium</taxon>
    </lineage>
</organism>
<dbReference type="SUPFAM" id="SSF53383">
    <property type="entry name" value="PLP-dependent transferases"/>
    <property type="match status" value="1"/>
</dbReference>
<evidence type="ECO:0000313" key="4">
    <source>
        <dbReference type="Proteomes" id="UP000033451"/>
    </source>
</evidence>
<dbReference type="STRING" id="400772.RR49_02597"/>
<sequence length="355" mass="36512">MAPATLSPAPTIADARAEFAGGRGYLAACTTGLPPWASRDALRADLDAAYSGQPDLARYELAVTETRRHAATLLGVGADRIALGSQTSVLAALIAAAVPDGAEVLCVEGDFSSIVMPFVHAGRGIRVRSVPLARLADEVRGDTALVAFSLVQSATGEIADAAAITAAARRHGARTLCDATQALGWLPVDGGAFDAVICHTYKWLCAPRGVAVLAVSAGFQPHIPARQAGWCAGEDPWTSCYGSQVALAADASRFDVSPAWQAFIGAAPALALFAGVDPAALHAHTRTLADAFRARLELPATGSAIVTWADPTGCDLARLNAAGITASGRAGRARVAFHVFNDADDVELAARALGR</sequence>
<comment type="caution">
    <text evidence="3">The sequence shown here is derived from an EMBL/GenBank/DDBJ whole genome shotgun (WGS) entry which is preliminary data.</text>
</comment>
<dbReference type="RefSeq" id="WP_045248481.1">
    <property type="nucleotide sequence ID" value="NZ_JYIY01000079.1"/>
</dbReference>
<gene>
    <name evidence="3" type="primary">egtE</name>
    <name evidence="2" type="ORF">DCP95_00140</name>
    <name evidence="3" type="ORF">RR49_02597</name>
</gene>
<feature type="domain" description="Aminotransferase class V" evidence="1">
    <location>
        <begin position="59"/>
        <end position="297"/>
    </location>
</feature>